<protein>
    <submittedName>
        <fullName evidence="1">Uncharacterized protein</fullName>
    </submittedName>
</protein>
<reference evidence="1" key="1">
    <citation type="submission" date="2020-03" db="EMBL/GenBank/DDBJ databases">
        <title>Genome of Pelagibius litoralis DSM 21314T.</title>
        <authorList>
            <person name="Wang G."/>
        </authorList>
    </citation>
    <scope>NUCLEOTIDE SEQUENCE</scope>
    <source>
        <strain evidence="1">DSM 21314</strain>
    </source>
</reference>
<sequence length="97" mass="10337">MPTPLNIIDLAITEEISGDSAEVARRLDKAADLVEGFAEQSGLDALDQLLSIAEKTGVQGSTIDLVEAAQEVAKEVTGQSGVLHREVERFISVSSER</sequence>
<evidence type="ECO:0000313" key="2">
    <source>
        <dbReference type="Proteomes" id="UP000761264"/>
    </source>
</evidence>
<evidence type="ECO:0000313" key="1">
    <source>
        <dbReference type="EMBL" id="NIA70499.1"/>
    </source>
</evidence>
<keyword evidence="2" id="KW-1185">Reference proteome</keyword>
<comment type="caution">
    <text evidence="1">The sequence shown here is derived from an EMBL/GenBank/DDBJ whole genome shotgun (WGS) entry which is preliminary data.</text>
</comment>
<dbReference type="Proteomes" id="UP000761264">
    <property type="component" value="Unassembled WGS sequence"/>
</dbReference>
<accession>A0A967KBR2</accession>
<organism evidence="1 2">
    <name type="scientific">Pelagibius litoralis</name>
    <dbReference type="NCBI Taxonomy" id="374515"/>
    <lineage>
        <taxon>Bacteria</taxon>
        <taxon>Pseudomonadati</taxon>
        <taxon>Pseudomonadota</taxon>
        <taxon>Alphaproteobacteria</taxon>
        <taxon>Rhodospirillales</taxon>
        <taxon>Rhodovibrionaceae</taxon>
        <taxon>Pelagibius</taxon>
    </lineage>
</organism>
<proteinExistence type="predicted"/>
<gene>
    <name evidence="1" type="ORF">HBA54_18035</name>
</gene>
<dbReference type="AlphaFoldDB" id="A0A967KBR2"/>
<dbReference type="EMBL" id="JAAQPH010000014">
    <property type="protein sequence ID" value="NIA70499.1"/>
    <property type="molecule type" value="Genomic_DNA"/>
</dbReference>
<name>A0A967KBR2_9PROT</name>
<dbReference type="RefSeq" id="WP_167227164.1">
    <property type="nucleotide sequence ID" value="NZ_JAAQPH010000014.1"/>
</dbReference>